<evidence type="ECO:0000313" key="1">
    <source>
        <dbReference type="EMBL" id="SVB92689.1"/>
    </source>
</evidence>
<organism evidence="1">
    <name type="scientific">marine metagenome</name>
    <dbReference type="NCBI Taxonomy" id="408172"/>
    <lineage>
        <taxon>unclassified sequences</taxon>
        <taxon>metagenomes</taxon>
        <taxon>ecological metagenomes</taxon>
    </lineage>
</organism>
<dbReference type="EMBL" id="UINC01064223">
    <property type="protein sequence ID" value="SVB92689.1"/>
    <property type="molecule type" value="Genomic_DNA"/>
</dbReference>
<reference evidence="1" key="1">
    <citation type="submission" date="2018-05" db="EMBL/GenBank/DDBJ databases">
        <authorList>
            <person name="Lanie J.A."/>
            <person name="Ng W.-L."/>
            <person name="Kazmierczak K.M."/>
            <person name="Andrzejewski T.M."/>
            <person name="Davidsen T.M."/>
            <person name="Wayne K.J."/>
            <person name="Tettelin H."/>
            <person name="Glass J.I."/>
            <person name="Rusch D."/>
            <person name="Podicherti R."/>
            <person name="Tsui H.-C.T."/>
            <person name="Winkler M.E."/>
        </authorList>
    </citation>
    <scope>NUCLEOTIDE SEQUENCE</scope>
</reference>
<accession>A0A382I030</accession>
<dbReference type="InterPro" id="IPR029062">
    <property type="entry name" value="Class_I_gatase-like"/>
</dbReference>
<sequence length="115" mass="12577">MRAILSTFILAGFLVGNLDAADKKKPLPKPLRALLISGGCCHDYAKQKDILQQGLERRINIKIDHVHSPDKSTKPPLAIFGNPDYAKGYDLVIHDECAANQNDPKIIAGVLAPHK</sequence>
<protein>
    <recommendedName>
        <fullName evidence="2">ThuA-like domain-containing protein</fullName>
    </recommendedName>
</protein>
<proteinExistence type="predicted"/>
<dbReference type="Gene3D" id="3.40.50.880">
    <property type="match status" value="1"/>
</dbReference>
<feature type="non-terminal residue" evidence="1">
    <location>
        <position position="115"/>
    </location>
</feature>
<name>A0A382I030_9ZZZZ</name>
<dbReference type="AlphaFoldDB" id="A0A382I030"/>
<evidence type="ECO:0008006" key="2">
    <source>
        <dbReference type="Google" id="ProtNLM"/>
    </source>
</evidence>
<gene>
    <name evidence="1" type="ORF">METZ01_LOCUS245543</name>
</gene>